<accession>A0ABQ6PQD4</accession>
<evidence type="ECO:0000313" key="2">
    <source>
        <dbReference type="Proteomes" id="UP001338309"/>
    </source>
</evidence>
<dbReference type="Proteomes" id="UP001338309">
    <property type="component" value="Unassembled WGS sequence"/>
</dbReference>
<evidence type="ECO:0008006" key="3">
    <source>
        <dbReference type="Google" id="ProtNLM"/>
    </source>
</evidence>
<dbReference type="EMBL" id="BTPD01000006">
    <property type="protein sequence ID" value="GMQ29460.1"/>
    <property type="molecule type" value="Genomic_DNA"/>
</dbReference>
<gene>
    <name evidence="1" type="ORF">Aconfl_21030</name>
</gene>
<name>A0ABQ6PQD4_9BACT</name>
<proteinExistence type="predicted"/>
<sequence length="160" mass="18512">MSLFPRSMNRFLNLIASLLISVALNSCGPCRNLDCLVSKYDFEFRILDAESGQDLVFGPNAKFEAREFRLYSSQGNERVEYVLHPLHSPYFEGDTTFYAEVFPPLGPVFLSYPNGKIDTLLLGYTQYHTECCGRITELKQLTRNNSEEFNDLWQVLEFHY</sequence>
<protein>
    <recommendedName>
        <fullName evidence="3">Lipoprotein</fullName>
    </recommendedName>
</protein>
<keyword evidence="2" id="KW-1185">Reference proteome</keyword>
<reference evidence="1 2" key="1">
    <citation type="submission" date="2023-08" db="EMBL/GenBank/DDBJ databases">
        <title>Draft genome sequence of Algoriphagus confluentis.</title>
        <authorList>
            <person name="Takatani N."/>
            <person name="Hosokawa M."/>
            <person name="Sawabe T."/>
        </authorList>
    </citation>
    <scope>NUCLEOTIDE SEQUENCE [LARGE SCALE GENOMIC DNA]</scope>
    <source>
        <strain evidence="1 2">NBRC 111222</strain>
    </source>
</reference>
<evidence type="ECO:0000313" key="1">
    <source>
        <dbReference type="EMBL" id="GMQ29460.1"/>
    </source>
</evidence>
<dbReference type="RefSeq" id="WP_338224182.1">
    <property type="nucleotide sequence ID" value="NZ_BTPD01000006.1"/>
</dbReference>
<organism evidence="1 2">
    <name type="scientific">Algoriphagus confluentis</name>
    <dbReference type="NCBI Taxonomy" id="1697556"/>
    <lineage>
        <taxon>Bacteria</taxon>
        <taxon>Pseudomonadati</taxon>
        <taxon>Bacteroidota</taxon>
        <taxon>Cytophagia</taxon>
        <taxon>Cytophagales</taxon>
        <taxon>Cyclobacteriaceae</taxon>
        <taxon>Algoriphagus</taxon>
    </lineage>
</organism>
<comment type="caution">
    <text evidence="1">The sequence shown here is derived from an EMBL/GenBank/DDBJ whole genome shotgun (WGS) entry which is preliminary data.</text>
</comment>